<keyword evidence="3 5" id="KW-1133">Transmembrane helix</keyword>
<evidence type="ECO:0000256" key="5">
    <source>
        <dbReference type="SAM" id="Phobius"/>
    </source>
</evidence>
<protein>
    <submittedName>
        <fullName evidence="7">Sterol desaturase family protein</fullName>
    </submittedName>
</protein>
<evidence type="ECO:0000313" key="8">
    <source>
        <dbReference type="Proteomes" id="UP000244755"/>
    </source>
</evidence>
<evidence type="ECO:0000256" key="2">
    <source>
        <dbReference type="ARBA" id="ARBA00022692"/>
    </source>
</evidence>
<proteinExistence type="predicted"/>
<dbReference type="Pfam" id="PF04116">
    <property type="entry name" value="FA_hydroxylase"/>
    <property type="match status" value="1"/>
</dbReference>
<dbReference type="OrthoDB" id="9770329at2"/>
<evidence type="ECO:0000256" key="4">
    <source>
        <dbReference type="ARBA" id="ARBA00023136"/>
    </source>
</evidence>
<keyword evidence="4 5" id="KW-0472">Membrane</keyword>
<evidence type="ECO:0000256" key="3">
    <source>
        <dbReference type="ARBA" id="ARBA00022989"/>
    </source>
</evidence>
<dbReference type="EMBL" id="CP028843">
    <property type="protein sequence ID" value="AWB23177.1"/>
    <property type="molecule type" value="Genomic_DNA"/>
</dbReference>
<name>A0A2R4WNQ1_9HYPH</name>
<dbReference type="GO" id="GO:0016020">
    <property type="term" value="C:membrane"/>
    <property type="evidence" value="ECO:0007669"/>
    <property type="project" value="UniProtKB-SubCell"/>
</dbReference>
<dbReference type="InterPro" id="IPR050307">
    <property type="entry name" value="Sterol_Desaturase_Related"/>
</dbReference>
<keyword evidence="2 5" id="KW-0812">Transmembrane</keyword>
<organism evidence="7 8">
    <name type="scientific">Methylobacterium currus</name>
    <dbReference type="NCBI Taxonomy" id="2051553"/>
    <lineage>
        <taxon>Bacteria</taxon>
        <taxon>Pseudomonadati</taxon>
        <taxon>Pseudomonadota</taxon>
        <taxon>Alphaproteobacteria</taxon>
        <taxon>Hyphomicrobiales</taxon>
        <taxon>Methylobacteriaceae</taxon>
        <taxon>Methylobacterium</taxon>
    </lineage>
</organism>
<dbReference type="InterPro" id="IPR006694">
    <property type="entry name" value="Fatty_acid_hydroxylase"/>
</dbReference>
<feature type="domain" description="Fatty acid hydroxylase" evidence="6">
    <location>
        <begin position="117"/>
        <end position="248"/>
    </location>
</feature>
<dbReference type="GO" id="GO:0005506">
    <property type="term" value="F:iron ion binding"/>
    <property type="evidence" value="ECO:0007669"/>
    <property type="project" value="InterPro"/>
</dbReference>
<evidence type="ECO:0000313" key="7">
    <source>
        <dbReference type="EMBL" id="AWB23177.1"/>
    </source>
</evidence>
<feature type="transmembrane region" description="Helical" evidence="5">
    <location>
        <begin position="20"/>
        <end position="42"/>
    </location>
</feature>
<dbReference type="GO" id="GO:0016491">
    <property type="term" value="F:oxidoreductase activity"/>
    <property type="evidence" value="ECO:0007669"/>
    <property type="project" value="InterPro"/>
</dbReference>
<dbReference type="PANTHER" id="PTHR11863">
    <property type="entry name" value="STEROL DESATURASE"/>
    <property type="match status" value="1"/>
</dbReference>
<keyword evidence="8" id="KW-1185">Reference proteome</keyword>
<evidence type="ECO:0000256" key="1">
    <source>
        <dbReference type="ARBA" id="ARBA00004370"/>
    </source>
</evidence>
<feature type="transmembrane region" description="Helical" evidence="5">
    <location>
        <begin position="63"/>
        <end position="86"/>
    </location>
</feature>
<dbReference type="KEGG" id="mee:DA075_21595"/>
<sequence length="294" mass="32446">MPTVPTPPSLWSVIQALGQSTVSIWLLLTILGLLFTVVSWIARPCNPGRPWWRKPDVVTDVCYWFVIPVVSGYARIWLLVIGLFLLNGVPATLGLPSLFGEGIGPLAGLPFWAQAPLYLILSDLVMYATHRLFHTMRLWRFHAIHHSSEEIEWTSAARFHPVDAVFHGALSDVVPLLLGISPDVLIALVPFNVGVSALAHANLDWTFGPFRYLLVSPVFHRWHHTGPDEGGNSNFAGCFPLIDLVFGTFYMPKGVLPQDFGNGDPAFPRGFGDQLVHPFRSQDRPAGLEPGPSS</sequence>
<dbReference type="RefSeq" id="WP_099954976.1">
    <property type="nucleotide sequence ID" value="NZ_CP028843.1"/>
</dbReference>
<dbReference type="Proteomes" id="UP000244755">
    <property type="component" value="Chromosome 1"/>
</dbReference>
<accession>A0A2R4WNQ1</accession>
<feature type="transmembrane region" description="Helical" evidence="5">
    <location>
        <begin position="106"/>
        <end position="128"/>
    </location>
</feature>
<dbReference type="AlphaFoldDB" id="A0A2R4WNQ1"/>
<dbReference type="GO" id="GO:0008610">
    <property type="term" value="P:lipid biosynthetic process"/>
    <property type="evidence" value="ECO:0007669"/>
    <property type="project" value="InterPro"/>
</dbReference>
<gene>
    <name evidence="7" type="ORF">DA075_21595</name>
</gene>
<comment type="subcellular location">
    <subcellularLocation>
        <location evidence="1">Membrane</location>
    </subcellularLocation>
</comment>
<reference evidence="7 8" key="1">
    <citation type="submission" date="2018-04" db="EMBL/GenBank/DDBJ databases">
        <title>Methylobacterium sp. PR1016A genome.</title>
        <authorList>
            <person name="Park W."/>
        </authorList>
    </citation>
    <scope>NUCLEOTIDE SEQUENCE [LARGE SCALE GENOMIC DNA]</scope>
    <source>
        <strain evidence="7 8">PR1016A</strain>
    </source>
</reference>
<evidence type="ECO:0000259" key="6">
    <source>
        <dbReference type="Pfam" id="PF04116"/>
    </source>
</evidence>